<name>A0A7J7VBC1_PIPKU</name>
<protein>
    <submittedName>
        <fullName evidence="2">Uncharacterized protein</fullName>
    </submittedName>
</protein>
<accession>A0A7J7VBC1</accession>
<gene>
    <name evidence="2" type="ORF">mPipKuh1_008478</name>
</gene>
<comment type="caution">
    <text evidence="2">The sequence shown here is derived from an EMBL/GenBank/DDBJ whole genome shotgun (WGS) entry which is preliminary data.</text>
</comment>
<dbReference type="EMBL" id="JACAGB010000015">
    <property type="protein sequence ID" value="KAF6322477.1"/>
    <property type="molecule type" value="Genomic_DNA"/>
</dbReference>
<feature type="region of interest" description="Disordered" evidence="1">
    <location>
        <begin position="83"/>
        <end position="105"/>
    </location>
</feature>
<reference evidence="2 3" key="1">
    <citation type="journal article" date="2020" name="Nature">
        <title>Six reference-quality genomes reveal evolution of bat adaptations.</title>
        <authorList>
            <person name="Jebb D."/>
            <person name="Huang Z."/>
            <person name="Pippel M."/>
            <person name="Hughes G.M."/>
            <person name="Lavrichenko K."/>
            <person name="Devanna P."/>
            <person name="Winkler S."/>
            <person name="Jermiin L.S."/>
            <person name="Skirmuntt E.C."/>
            <person name="Katzourakis A."/>
            <person name="Burkitt-Gray L."/>
            <person name="Ray D.A."/>
            <person name="Sullivan K.A.M."/>
            <person name="Roscito J.G."/>
            <person name="Kirilenko B.M."/>
            <person name="Davalos L.M."/>
            <person name="Corthals A.P."/>
            <person name="Power M.L."/>
            <person name="Jones G."/>
            <person name="Ransome R.D."/>
            <person name="Dechmann D.K.N."/>
            <person name="Locatelli A.G."/>
            <person name="Puechmaille S.J."/>
            <person name="Fedrigo O."/>
            <person name="Jarvis E.D."/>
            <person name="Hiller M."/>
            <person name="Vernes S.C."/>
            <person name="Myers E.W."/>
            <person name="Teeling E.C."/>
        </authorList>
    </citation>
    <scope>NUCLEOTIDE SEQUENCE [LARGE SCALE GENOMIC DNA]</scope>
    <source>
        <strain evidence="2">MPipKuh1</strain>
        <tissue evidence="2">Flight muscle</tissue>
    </source>
</reference>
<evidence type="ECO:0000313" key="2">
    <source>
        <dbReference type="EMBL" id="KAF6322477.1"/>
    </source>
</evidence>
<organism evidence="2 3">
    <name type="scientific">Pipistrellus kuhlii</name>
    <name type="common">Kuhl's pipistrelle</name>
    <dbReference type="NCBI Taxonomy" id="59472"/>
    <lineage>
        <taxon>Eukaryota</taxon>
        <taxon>Metazoa</taxon>
        <taxon>Chordata</taxon>
        <taxon>Craniata</taxon>
        <taxon>Vertebrata</taxon>
        <taxon>Euteleostomi</taxon>
        <taxon>Mammalia</taxon>
        <taxon>Eutheria</taxon>
        <taxon>Laurasiatheria</taxon>
        <taxon>Chiroptera</taxon>
        <taxon>Yangochiroptera</taxon>
        <taxon>Vespertilionidae</taxon>
        <taxon>Pipistrellus</taxon>
    </lineage>
</organism>
<evidence type="ECO:0000313" key="3">
    <source>
        <dbReference type="Proteomes" id="UP000558488"/>
    </source>
</evidence>
<feature type="compositionally biased region" description="Pro residues" evidence="1">
    <location>
        <begin position="135"/>
        <end position="154"/>
    </location>
</feature>
<dbReference type="Proteomes" id="UP000558488">
    <property type="component" value="Unassembled WGS sequence"/>
</dbReference>
<keyword evidence="3" id="KW-1185">Reference proteome</keyword>
<dbReference type="AlphaFoldDB" id="A0A7J7VBC1"/>
<evidence type="ECO:0000256" key="1">
    <source>
        <dbReference type="SAM" id="MobiDB-lite"/>
    </source>
</evidence>
<proteinExistence type="predicted"/>
<sequence>MEVCPSLPSGRCPGAAVEDAGCSGWGGREEGMCHPPLRWGPVLSLGLWVFRVCASVRPCKYVVEGKQRPCPVSAAPTLLRTPLLRPSPHSGQAALPGGCRPQVTPHRAAAGFPRAAAGGPPSSLDSCPCPRCHRPGPPGPQPSPSPLLPGPQPTPSRSRADAGSGIRAALKRSQPTFTKKSFWALRCPSPLVQCSGCWGGQSEGVGGGWRGQMCLEGPLRAHG</sequence>
<feature type="region of interest" description="Disordered" evidence="1">
    <location>
        <begin position="128"/>
        <end position="164"/>
    </location>
</feature>